<evidence type="ECO:0000313" key="1">
    <source>
        <dbReference type="EMBL" id="KAF5766105.1"/>
    </source>
</evidence>
<keyword evidence="3" id="KW-1185">Reference proteome</keyword>
<dbReference type="EMBL" id="CM007894">
    <property type="protein sequence ID" value="OTG25899.1"/>
    <property type="molecule type" value="Genomic_DNA"/>
</dbReference>
<reference evidence="1 3" key="1">
    <citation type="journal article" date="2017" name="Nature">
        <title>The sunflower genome provides insights into oil metabolism, flowering and Asterid evolution.</title>
        <authorList>
            <person name="Badouin H."/>
            <person name="Gouzy J."/>
            <person name="Grassa C.J."/>
            <person name="Murat F."/>
            <person name="Staton S.E."/>
            <person name="Cottret L."/>
            <person name="Lelandais-Briere C."/>
            <person name="Owens G.L."/>
            <person name="Carrere S."/>
            <person name="Mayjonade B."/>
            <person name="Legrand L."/>
            <person name="Gill N."/>
            <person name="Kane N.C."/>
            <person name="Bowers J.E."/>
            <person name="Hubner S."/>
            <person name="Bellec A."/>
            <person name="Berard A."/>
            <person name="Berges H."/>
            <person name="Blanchet N."/>
            <person name="Boniface M.C."/>
            <person name="Brunel D."/>
            <person name="Catrice O."/>
            <person name="Chaidir N."/>
            <person name="Claudel C."/>
            <person name="Donnadieu C."/>
            <person name="Faraut T."/>
            <person name="Fievet G."/>
            <person name="Helmstetter N."/>
            <person name="King M."/>
            <person name="Knapp S.J."/>
            <person name="Lai Z."/>
            <person name="Le Paslier M.C."/>
            <person name="Lippi Y."/>
            <person name="Lorenzon L."/>
            <person name="Mandel J.R."/>
            <person name="Marage G."/>
            <person name="Marchand G."/>
            <person name="Marquand E."/>
            <person name="Bret-Mestries E."/>
            <person name="Morien E."/>
            <person name="Nambeesan S."/>
            <person name="Nguyen T."/>
            <person name="Pegot-Espagnet P."/>
            <person name="Pouilly N."/>
            <person name="Raftis F."/>
            <person name="Sallet E."/>
            <person name="Schiex T."/>
            <person name="Thomas J."/>
            <person name="Vandecasteele C."/>
            <person name="Vares D."/>
            <person name="Vear F."/>
            <person name="Vautrin S."/>
            <person name="Crespi M."/>
            <person name="Mangin B."/>
            <person name="Burke J.M."/>
            <person name="Salse J."/>
            <person name="Munos S."/>
            <person name="Vincourt P."/>
            <person name="Rieseberg L.H."/>
            <person name="Langlade N.B."/>
        </authorList>
    </citation>
    <scope>NUCLEOTIDE SEQUENCE [LARGE SCALE GENOMIC DNA]</scope>
    <source>
        <strain evidence="3">cv. SF193</strain>
        <tissue evidence="1">Leaves</tissue>
    </source>
</reference>
<dbReference type="Proteomes" id="UP000215914">
    <property type="component" value="Chromosome 5"/>
</dbReference>
<evidence type="ECO:0000313" key="3">
    <source>
        <dbReference type="Proteomes" id="UP000215914"/>
    </source>
</evidence>
<dbReference type="Gramene" id="mRNA:HanXRQr2_Chr15g0711451">
    <property type="protein sequence ID" value="mRNA:HanXRQr2_Chr15g0711451"/>
    <property type="gene ID" value="HanXRQr2_Chr15g0711451"/>
</dbReference>
<dbReference type="InParanoid" id="A0A251US52"/>
<organism evidence="2 3">
    <name type="scientific">Helianthus annuus</name>
    <name type="common">Common sunflower</name>
    <dbReference type="NCBI Taxonomy" id="4232"/>
    <lineage>
        <taxon>Eukaryota</taxon>
        <taxon>Viridiplantae</taxon>
        <taxon>Streptophyta</taxon>
        <taxon>Embryophyta</taxon>
        <taxon>Tracheophyta</taxon>
        <taxon>Spermatophyta</taxon>
        <taxon>Magnoliopsida</taxon>
        <taxon>eudicotyledons</taxon>
        <taxon>Gunneridae</taxon>
        <taxon>Pentapetalae</taxon>
        <taxon>asterids</taxon>
        <taxon>campanulids</taxon>
        <taxon>Asterales</taxon>
        <taxon>Asteraceae</taxon>
        <taxon>Asteroideae</taxon>
        <taxon>Heliantheae alliance</taxon>
        <taxon>Heliantheae</taxon>
        <taxon>Helianthus</taxon>
    </lineage>
</organism>
<dbReference type="EMBL" id="MNCJ02000330">
    <property type="protein sequence ID" value="KAF5766105.1"/>
    <property type="molecule type" value="Genomic_DNA"/>
</dbReference>
<reference evidence="2" key="2">
    <citation type="submission" date="2017-02" db="EMBL/GenBank/DDBJ databases">
        <title>Sunflower complete genome.</title>
        <authorList>
            <person name="Langlade N."/>
            <person name="Munos S."/>
        </authorList>
    </citation>
    <scope>NUCLEOTIDE SEQUENCE [LARGE SCALE GENOMIC DNA]</scope>
    <source>
        <tissue evidence="2">Leaves</tissue>
    </source>
</reference>
<reference evidence="1" key="3">
    <citation type="submission" date="2020-06" db="EMBL/GenBank/DDBJ databases">
        <title>Helianthus annuus Genome sequencing and assembly Release 2.</title>
        <authorList>
            <person name="Gouzy J."/>
            <person name="Langlade N."/>
            <person name="Munos S."/>
        </authorList>
    </citation>
    <scope>NUCLEOTIDE SEQUENCE</scope>
    <source>
        <tissue evidence="1">Leaves</tissue>
    </source>
</reference>
<protein>
    <submittedName>
        <fullName evidence="2">Uncharacterized protein</fullName>
    </submittedName>
</protein>
<sequence length="64" mass="6976">MPSVNSCANNSPISRFCCNRVPQGRHRLPTVRSNKAKLESRLLGSTLRLSVVIILRSPAISICG</sequence>
<proteinExistence type="predicted"/>
<name>A0A251US52_HELAN</name>
<evidence type="ECO:0000313" key="2">
    <source>
        <dbReference type="EMBL" id="OTG25899.1"/>
    </source>
</evidence>
<accession>A0A251US52</accession>
<dbReference type="AlphaFoldDB" id="A0A251US52"/>
<gene>
    <name evidence="2" type="ORF">HannXRQ_Chr05g0152691</name>
    <name evidence="1" type="ORF">HanXRQr2_Chr15g0711451</name>
</gene>